<sequence length="49" mass="5702">NFLTKLFIRHMDHIDSRRAVIISGVKSHSAFEMLNCRNVHNQAFFGSVR</sequence>
<evidence type="ECO:0000313" key="2">
    <source>
        <dbReference type="Proteomes" id="UP001178461"/>
    </source>
</evidence>
<name>A0AA35JZJ9_9SAUR</name>
<gene>
    <name evidence="1" type="ORF">PODLI_1B041771</name>
</gene>
<feature type="non-terminal residue" evidence="1">
    <location>
        <position position="1"/>
    </location>
</feature>
<keyword evidence="2" id="KW-1185">Reference proteome</keyword>
<dbReference type="Proteomes" id="UP001178461">
    <property type="component" value="Chromosome 2"/>
</dbReference>
<protein>
    <submittedName>
        <fullName evidence="1">Uncharacterized protein</fullName>
    </submittedName>
</protein>
<feature type="non-terminal residue" evidence="1">
    <location>
        <position position="49"/>
    </location>
</feature>
<evidence type="ECO:0000313" key="1">
    <source>
        <dbReference type="EMBL" id="CAI5767583.1"/>
    </source>
</evidence>
<dbReference type="EMBL" id="OX395127">
    <property type="protein sequence ID" value="CAI5767583.1"/>
    <property type="molecule type" value="Genomic_DNA"/>
</dbReference>
<organism evidence="1 2">
    <name type="scientific">Podarcis lilfordi</name>
    <name type="common">Lilford's wall lizard</name>
    <dbReference type="NCBI Taxonomy" id="74358"/>
    <lineage>
        <taxon>Eukaryota</taxon>
        <taxon>Metazoa</taxon>
        <taxon>Chordata</taxon>
        <taxon>Craniata</taxon>
        <taxon>Vertebrata</taxon>
        <taxon>Euteleostomi</taxon>
        <taxon>Lepidosauria</taxon>
        <taxon>Squamata</taxon>
        <taxon>Bifurcata</taxon>
        <taxon>Unidentata</taxon>
        <taxon>Episquamata</taxon>
        <taxon>Laterata</taxon>
        <taxon>Lacertibaenia</taxon>
        <taxon>Lacertidae</taxon>
        <taxon>Podarcis</taxon>
    </lineage>
</organism>
<accession>A0AA35JZJ9</accession>
<proteinExistence type="predicted"/>
<dbReference type="AlphaFoldDB" id="A0AA35JZJ9"/>
<reference evidence="1" key="1">
    <citation type="submission" date="2022-12" db="EMBL/GenBank/DDBJ databases">
        <authorList>
            <person name="Alioto T."/>
            <person name="Alioto T."/>
            <person name="Gomez Garrido J."/>
        </authorList>
    </citation>
    <scope>NUCLEOTIDE SEQUENCE</scope>
</reference>